<proteinExistence type="predicted"/>
<protein>
    <submittedName>
        <fullName evidence="1">Uncharacterized protein</fullName>
    </submittedName>
</protein>
<accession>A0AA40DVC5</accession>
<gene>
    <name evidence="1" type="ORF">B0H67DRAFT_644411</name>
</gene>
<keyword evidence="2" id="KW-1185">Reference proteome</keyword>
<evidence type="ECO:0000313" key="2">
    <source>
        <dbReference type="Proteomes" id="UP001172102"/>
    </source>
</evidence>
<dbReference type="Proteomes" id="UP001172102">
    <property type="component" value="Unassembled WGS sequence"/>
</dbReference>
<name>A0AA40DVC5_9PEZI</name>
<dbReference type="AlphaFoldDB" id="A0AA40DVC5"/>
<sequence>MCKGTTTTLACGHTLHHFTSRCSHHCTTPTPTIPPTPPAFLPDTCAACHRPPRTRTHDDIRRRYDTAVMDALDALERMKWRADATAAAGLRRHIRCLRQERERELARPPEEVMEADVVVWPGKRDADERVVEVVWSEGLRAAEAEAEEGEVVWFGKRVVEKEKGWA</sequence>
<dbReference type="EMBL" id="JAUKUA010000004">
    <property type="protein sequence ID" value="KAK0714561.1"/>
    <property type="molecule type" value="Genomic_DNA"/>
</dbReference>
<organism evidence="1 2">
    <name type="scientific">Lasiosphaeris hirsuta</name>
    <dbReference type="NCBI Taxonomy" id="260670"/>
    <lineage>
        <taxon>Eukaryota</taxon>
        <taxon>Fungi</taxon>
        <taxon>Dikarya</taxon>
        <taxon>Ascomycota</taxon>
        <taxon>Pezizomycotina</taxon>
        <taxon>Sordariomycetes</taxon>
        <taxon>Sordariomycetidae</taxon>
        <taxon>Sordariales</taxon>
        <taxon>Lasiosphaeriaceae</taxon>
        <taxon>Lasiosphaeris</taxon>
    </lineage>
</organism>
<comment type="caution">
    <text evidence="1">The sequence shown here is derived from an EMBL/GenBank/DDBJ whole genome shotgun (WGS) entry which is preliminary data.</text>
</comment>
<reference evidence="1" key="1">
    <citation type="submission" date="2023-06" db="EMBL/GenBank/DDBJ databases">
        <title>Genome-scale phylogeny and comparative genomics of the fungal order Sordariales.</title>
        <authorList>
            <consortium name="Lawrence Berkeley National Laboratory"/>
            <person name="Hensen N."/>
            <person name="Bonometti L."/>
            <person name="Westerberg I."/>
            <person name="Brannstrom I.O."/>
            <person name="Guillou S."/>
            <person name="Cros-Aarteil S."/>
            <person name="Calhoun S."/>
            <person name="Haridas S."/>
            <person name="Kuo A."/>
            <person name="Mondo S."/>
            <person name="Pangilinan J."/>
            <person name="Riley R."/>
            <person name="Labutti K."/>
            <person name="Andreopoulos B."/>
            <person name="Lipzen A."/>
            <person name="Chen C."/>
            <person name="Yanf M."/>
            <person name="Daum C."/>
            <person name="Ng V."/>
            <person name="Clum A."/>
            <person name="Steindorff A."/>
            <person name="Ohm R."/>
            <person name="Martin F."/>
            <person name="Silar P."/>
            <person name="Natvig D."/>
            <person name="Lalanne C."/>
            <person name="Gautier V."/>
            <person name="Ament-Velasquez S.L."/>
            <person name="Kruys A."/>
            <person name="Hutchinson M.I."/>
            <person name="Powell A.J."/>
            <person name="Barry K."/>
            <person name="Miller A.N."/>
            <person name="Grigoriev I.V."/>
            <person name="Debuchy R."/>
            <person name="Gladieux P."/>
            <person name="Thoren M.H."/>
            <person name="Johannesson H."/>
        </authorList>
    </citation>
    <scope>NUCLEOTIDE SEQUENCE</scope>
    <source>
        <strain evidence="1">SMH4607-1</strain>
    </source>
</reference>
<evidence type="ECO:0000313" key="1">
    <source>
        <dbReference type="EMBL" id="KAK0714561.1"/>
    </source>
</evidence>